<dbReference type="RefSeq" id="WP_191071292.1">
    <property type="nucleotide sequence ID" value="NZ_CP060506.1"/>
</dbReference>
<keyword evidence="2" id="KW-1185">Reference proteome</keyword>
<dbReference type="EMBL" id="JACRUO010000001">
    <property type="protein sequence ID" value="MBD3689226.1"/>
    <property type="molecule type" value="Genomic_DNA"/>
</dbReference>
<dbReference type="Proteomes" id="UP000627538">
    <property type="component" value="Unassembled WGS sequence"/>
</dbReference>
<dbReference type="PANTHER" id="PTHR33361:SF2">
    <property type="entry name" value="DUF885 DOMAIN-CONTAINING PROTEIN"/>
    <property type="match status" value="1"/>
</dbReference>
<protein>
    <submittedName>
        <fullName evidence="1">DUF885 domain-containing protein</fullName>
    </submittedName>
</protein>
<accession>A0A8I0KNF4</accession>
<dbReference type="InterPro" id="IPR010281">
    <property type="entry name" value="DUF885"/>
</dbReference>
<comment type="caution">
    <text evidence="1">The sequence shown here is derived from an EMBL/GenBank/DDBJ whole genome shotgun (WGS) entry which is preliminary data.</text>
</comment>
<sequence length="575" mass="63796">MTTPHPTKASALDARANRFHDDQLALSPIAQTFAGIHDNDDTWDDFSPAQLDRIADLIHDTLRDIDAIEKAEGGFTGADAVTAAAMRDRLGLSLEFYDATEWHAELNNITSPFQSLRDTFALMPTDTAAERERLRARIGALPRALEQMRERLSAGRERGLVAAQRQVEVVAAQADEFAKPGGYLDELTAHGNGEEAWSDAAAQARRGLSEFSAWLRGDLAPSAPTADAVGRERYERFSHEFVGARVDLVESYEWALNQLAGLITEQQKLAADLYGAGTSVAEAYERLNADPARQLHGADELQRWMQGWADRALDEVGRDLVDIDPRMGTIDCVIDPAGTGGIYYLAPAEDFSRPGRMCWAVPEGEDVFHTWQELTTVFHEGVPGHHLQIGQAMCAGLNAWRAQDCWLSGHGEGWALYAESLMTELGYETEAGERMGYLDSQRLRLARVALDIGVHLGLEVPGAGPWGDLPVGQRWDRAYAWEWLRANVAMAERFLRFELDRYLGWPGQAPSYALGQRFWRQLRGDYLRAAGACADLPVREADGRVHPLHRRFHTEALRLGSLPLDVMRSALLGTL</sequence>
<organism evidence="1 2">
    <name type="scientific">Nanchangia anserum</name>
    <dbReference type="NCBI Taxonomy" id="2692125"/>
    <lineage>
        <taxon>Bacteria</taxon>
        <taxon>Bacillati</taxon>
        <taxon>Actinomycetota</taxon>
        <taxon>Actinomycetes</taxon>
        <taxon>Actinomycetales</taxon>
        <taxon>Actinomycetaceae</taxon>
        <taxon>Nanchangia</taxon>
    </lineage>
</organism>
<dbReference type="AlphaFoldDB" id="A0A8I0KNF4"/>
<name>A0A8I0KNF4_9ACTO</name>
<reference evidence="1 2" key="1">
    <citation type="submission" date="2020-08" db="EMBL/GenBank/DDBJ databases">
        <title>Winkia gen. nov., sp. nov., isolated from faeces of the Anser albifrons in China.</title>
        <authorList>
            <person name="Liu Q."/>
        </authorList>
    </citation>
    <scope>NUCLEOTIDE SEQUENCE [LARGE SCALE GENOMIC DNA]</scope>
    <source>
        <strain evidence="1 2">C62</strain>
    </source>
</reference>
<dbReference type="PANTHER" id="PTHR33361">
    <property type="entry name" value="GLR0591 PROTEIN"/>
    <property type="match status" value="1"/>
</dbReference>
<evidence type="ECO:0000313" key="2">
    <source>
        <dbReference type="Proteomes" id="UP000627538"/>
    </source>
</evidence>
<evidence type="ECO:0000313" key="1">
    <source>
        <dbReference type="EMBL" id="MBD3689226.1"/>
    </source>
</evidence>
<proteinExistence type="predicted"/>
<dbReference type="Pfam" id="PF05960">
    <property type="entry name" value="DUF885"/>
    <property type="match status" value="1"/>
</dbReference>
<gene>
    <name evidence="1" type="ORF">H8R10_03145</name>
</gene>